<accession>A0A370K943</accession>
<dbReference type="AlphaFoldDB" id="A0A370K943"/>
<dbReference type="Pfam" id="PF06629">
    <property type="entry name" value="MipA"/>
    <property type="match status" value="1"/>
</dbReference>
<dbReference type="EMBL" id="QQSY01000002">
    <property type="protein sequence ID" value="RDI99158.1"/>
    <property type="molecule type" value="Genomic_DNA"/>
</dbReference>
<organism evidence="1 2">
    <name type="scientific">Dyella solisilvae</name>
    <dbReference type="NCBI Taxonomy" id="1920168"/>
    <lineage>
        <taxon>Bacteria</taxon>
        <taxon>Pseudomonadati</taxon>
        <taxon>Pseudomonadota</taxon>
        <taxon>Gammaproteobacteria</taxon>
        <taxon>Lysobacterales</taxon>
        <taxon>Rhodanobacteraceae</taxon>
        <taxon>Dyella</taxon>
    </lineage>
</organism>
<name>A0A370K943_9GAMM</name>
<gene>
    <name evidence="1" type="ORF">DVT68_11835</name>
</gene>
<evidence type="ECO:0000313" key="2">
    <source>
        <dbReference type="Proteomes" id="UP000254711"/>
    </source>
</evidence>
<comment type="caution">
    <text evidence="1">The sequence shown here is derived from an EMBL/GenBank/DDBJ whole genome shotgun (WGS) entry which is preliminary data.</text>
</comment>
<sequence>MHHLESVKYPESLVVTRICARAQGGDAVKGIYKRFEIVAICVTLAWSVGAHAQDDTDTKGGSYDSNRILGIGLQRLPAWPGAENSRNVVVPFVHLELPWHITLSTYDGATVDFIHSDGWHGGLYANFTWGRDRSELHPPPLDAMDSFSSRINAGGYIEHDFTSWLSVGTDLSHDIGGSGAYWRVYSTVGLPSIWYYMHEFELQWQGTNGAAMRRNFGVTPVQAQALGVDPWQPGAGSQEAVIQYSAFMPTSLHTGFALSINYARLIGSAGDSPLVRKYGSPNQLTSTLAFVYRFL</sequence>
<reference evidence="1 2" key="1">
    <citation type="submission" date="2018-07" db="EMBL/GenBank/DDBJ databases">
        <title>Dyella solisilvae sp. nov., isolated from the pine and broad-leaved mixed forest soil.</title>
        <authorList>
            <person name="Gao Z."/>
            <person name="Qiu L."/>
        </authorList>
    </citation>
    <scope>NUCLEOTIDE SEQUENCE [LARGE SCALE GENOMIC DNA]</scope>
    <source>
        <strain evidence="1 2">DHG54</strain>
    </source>
</reference>
<proteinExistence type="predicted"/>
<evidence type="ECO:0000313" key="1">
    <source>
        <dbReference type="EMBL" id="RDI99158.1"/>
    </source>
</evidence>
<protein>
    <submittedName>
        <fullName evidence="1">MipA/OmpV family protein</fullName>
    </submittedName>
</protein>
<dbReference type="InterPro" id="IPR010583">
    <property type="entry name" value="MipA"/>
</dbReference>
<keyword evidence="2" id="KW-1185">Reference proteome</keyword>
<dbReference type="Proteomes" id="UP000254711">
    <property type="component" value="Unassembled WGS sequence"/>
</dbReference>